<accession>A0A3M7Q5A7</accession>
<protein>
    <submittedName>
        <fullName evidence="1">Uncharacterized protein</fullName>
    </submittedName>
</protein>
<organism evidence="1 2">
    <name type="scientific">Brachionus plicatilis</name>
    <name type="common">Marine rotifer</name>
    <name type="synonym">Brachionus muelleri</name>
    <dbReference type="NCBI Taxonomy" id="10195"/>
    <lineage>
        <taxon>Eukaryota</taxon>
        <taxon>Metazoa</taxon>
        <taxon>Spiralia</taxon>
        <taxon>Gnathifera</taxon>
        <taxon>Rotifera</taxon>
        <taxon>Eurotatoria</taxon>
        <taxon>Monogononta</taxon>
        <taxon>Pseudotrocha</taxon>
        <taxon>Ploima</taxon>
        <taxon>Brachionidae</taxon>
        <taxon>Brachionus</taxon>
    </lineage>
</organism>
<evidence type="ECO:0000313" key="1">
    <source>
        <dbReference type="EMBL" id="RNA06135.1"/>
    </source>
</evidence>
<comment type="caution">
    <text evidence="1">The sequence shown here is derived from an EMBL/GenBank/DDBJ whole genome shotgun (WGS) entry which is preliminary data.</text>
</comment>
<name>A0A3M7Q5A7_BRAPC</name>
<proteinExistence type="predicted"/>
<evidence type="ECO:0000313" key="2">
    <source>
        <dbReference type="Proteomes" id="UP000276133"/>
    </source>
</evidence>
<reference evidence="1 2" key="1">
    <citation type="journal article" date="2018" name="Sci. Rep.">
        <title>Genomic signatures of local adaptation to the degree of environmental predictability in rotifers.</title>
        <authorList>
            <person name="Franch-Gras L."/>
            <person name="Hahn C."/>
            <person name="Garcia-Roger E.M."/>
            <person name="Carmona M.J."/>
            <person name="Serra M."/>
            <person name="Gomez A."/>
        </authorList>
    </citation>
    <scope>NUCLEOTIDE SEQUENCE [LARGE SCALE GENOMIC DNA]</scope>
    <source>
        <strain evidence="1">HYR1</strain>
    </source>
</reference>
<keyword evidence="2" id="KW-1185">Reference proteome</keyword>
<sequence>MRTNKSLTARLSADCITNIKSVQLKPDDIIQMADVSPSLNPFTVVDFKTFLTFKFHLLQSIIWVVAIKTIVTERRKRVTHRRNSRDPWQVQNCLKSFFMRFRYKDSDKG</sequence>
<dbReference type="Proteomes" id="UP000276133">
    <property type="component" value="Unassembled WGS sequence"/>
</dbReference>
<dbReference type="AlphaFoldDB" id="A0A3M7Q5A7"/>
<gene>
    <name evidence="1" type="ORF">BpHYR1_019608</name>
</gene>
<dbReference type="EMBL" id="REGN01007481">
    <property type="protein sequence ID" value="RNA06135.1"/>
    <property type="molecule type" value="Genomic_DNA"/>
</dbReference>